<dbReference type="EMBL" id="FN648597">
    <property type="protein sequence ID" value="CBJ26639.1"/>
    <property type="molecule type" value="Genomic_DNA"/>
</dbReference>
<reference evidence="2 3" key="1">
    <citation type="journal article" date="2010" name="Nature">
        <title>The Ectocarpus genome and the independent evolution of multicellularity in brown algae.</title>
        <authorList>
            <person name="Cock J.M."/>
            <person name="Sterck L."/>
            <person name="Rouze P."/>
            <person name="Scornet D."/>
            <person name="Allen A.E."/>
            <person name="Amoutzias G."/>
            <person name="Anthouard V."/>
            <person name="Artiguenave F."/>
            <person name="Aury J.M."/>
            <person name="Badger J.H."/>
            <person name="Beszteri B."/>
            <person name="Billiau K."/>
            <person name="Bonnet E."/>
            <person name="Bothwell J.H."/>
            <person name="Bowler C."/>
            <person name="Boyen C."/>
            <person name="Brownlee C."/>
            <person name="Carrano C.J."/>
            <person name="Charrier B."/>
            <person name="Cho G.Y."/>
            <person name="Coelho S.M."/>
            <person name="Collen J."/>
            <person name="Corre E."/>
            <person name="Da Silva C."/>
            <person name="Delage L."/>
            <person name="Delaroque N."/>
            <person name="Dittami S.M."/>
            <person name="Doulbeau S."/>
            <person name="Elias M."/>
            <person name="Farnham G."/>
            <person name="Gachon C.M."/>
            <person name="Gschloessl B."/>
            <person name="Heesch S."/>
            <person name="Jabbari K."/>
            <person name="Jubin C."/>
            <person name="Kawai H."/>
            <person name="Kimura K."/>
            <person name="Kloareg B."/>
            <person name="Kupper F.C."/>
            <person name="Lang D."/>
            <person name="Le Bail A."/>
            <person name="Leblanc C."/>
            <person name="Lerouge P."/>
            <person name="Lohr M."/>
            <person name="Lopez P.J."/>
            <person name="Martens C."/>
            <person name="Maumus F."/>
            <person name="Michel G."/>
            <person name="Miranda-Saavedra D."/>
            <person name="Morales J."/>
            <person name="Moreau H."/>
            <person name="Motomura T."/>
            <person name="Nagasato C."/>
            <person name="Napoli C.A."/>
            <person name="Nelson D.R."/>
            <person name="Nyvall-Collen P."/>
            <person name="Peters A.F."/>
            <person name="Pommier C."/>
            <person name="Potin P."/>
            <person name="Poulain J."/>
            <person name="Quesneville H."/>
            <person name="Read B."/>
            <person name="Rensing S.A."/>
            <person name="Ritter A."/>
            <person name="Rousvoal S."/>
            <person name="Samanta M."/>
            <person name="Samson G."/>
            <person name="Schroeder D.C."/>
            <person name="Segurens B."/>
            <person name="Strittmatter M."/>
            <person name="Tonon T."/>
            <person name="Tregear J.W."/>
            <person name="Valentin K."/>
            <person name="von Dassow P."/>
            <person name="Yamagishi T."/>
            <person name="Van de Peer Y."/>
            <person name="Wincker P."/>
        </authorList>
    </citation>
    <scope>NUCLEOTIDE SEQUENCE [LARGE SCALE GENOMIC DNA]</scope>
    <source>
        <strain evidence="3">Ec32 / CCAP1310/4</strain>
    </source>
</reference>
<dbReference type="AlphaFoldDB" id="D7G0B2"/>
<sequence>MGPAAAGWYSEYMGYPESNKKARDWVAEENFAKAWRPSHSSGSAVLSKADARLRSEDKPALPPREKRPRDCQPTCSAIHTPPAKRAAREGEGRPKGSFGRKRLRALLHQYKVQVEQGQLTFARLQLRDLGSAMLAASQEADKPEKYILAAGLPQGPEQHGCGQERGSAQARKA</sequence>
<feature type="compositionally biased region" description="Basic and acidic residues" evidence="1">
    <location>
        <begin position="49"/>
        <end position="70"/>
    </location>
</feature>
<protein>
    <submittedName>
        <fullName evidence="2">Uncharacterized protein</fullName>
    </submittedName>
</protein>
<evidence type="ECO:0000313" key="2">
    <source>
        <dbReference type="EMBL" id="CBJ26639.1"/>
    </source>
</evidence>
<keyword evidence="3" id="KW-1185">Reference proteome</keyword>
<gene>
    <name evidence="2" type="ORF">Esi_0040_0016</name>
</gene>
<dbReference type="InParanoid" id="D7G0B2"/>
<accession>D7G0B2</accession>
<name>D7G0B2_ECTSI</name>
<dbReference type="EMBL" id="FN649740">
    <property type="protein sequence ID" value="CBJ26639.1"/>
    <property type="molecule type" value="Genomic_DNA"/>
</dbReference>
<organism evidence="2 3">
    <name type="scientific">Ectocarpus siliculosus</name>
    <name type="common">Brown alga</name>
    <name type="synonym">Conferva siliculosa</name>
    <dbReference type="NCBI Taxonomy" id="2880"/>
    <lineage>
        <taxon>Eukaryota</taxon>
        <taxon>Sar</taxon>
        <taxon>Stramenopiles</taxon>
        <taxon>Ochrophyta</taxon>
        <taxon>PX clade</taxon>
        <taxon>Phaeophyceae</taxon>
        <taxon>Ectocarpales</taxon>
        <taxon>Ectocarpaceae</taxon>
        <taxon>Ectocarpus</taxon>
    </lineage>
</organism>
<dbReference type="OrthoDB" id="10566599at2759"/>
<feature type="region of interest" description="Disordered" evidence="1">
    <location>
        <begin position="35"/>
        <end position="100"/>
    </location>
</feature>
<proteinExistence type="predicted"/>
<evidence type="ECO:0000313" key="3">
    <source>
        <dbReference type="Proteomes" id="UP000002630"/>
    </source>
</evidence>
<dbReference type="Proteomes" id="UP000002630">
    <property type="component" value="Linkage Group LG15"/>
</dbReference>
<feature type="region of interest" description="Disordered" evidence="1">
    <location>
        <begin position="152"/>
        <end position="173"/>
    </location>
</feature>
<evidence type="ECO:0000256" key="1">
    <source>
        <dbReference type="SAM" id="MobiDB-lite"/>
    </source>
</evidence>